<proteinExistence type="predicted"/>
<dbReference type="AlphaFoldDB" id="A0A0A9AGA1"/>
<protein>
    <submittedName>
        <fullName evidence="1">Uncharacterized protein</fullName>
    </submittedName>
</protein>
<reference evidence="1" key="1">
    <citation type="submission" date="2014-09" db="EMBL/GenBank/DDBJ databases">
        <authorList>
            <person name="Magalhaes I.L.F."/>
            <person name="Oliveira U."/>
            <person name="Santos F.R."/>
            <person name="Vidigal T.H.D.A."/>
            <person name="Brescovit A.D."/>
            <person name="Santos A.J."/>
        </authorList>
    </citation>
    <scope>NUCLEOTIDE SEQUENCE</scope>
    <source>
        <tissue evidence="1">Shoot tissue taken approximately 20 cm above the soil surface</tissue>
    </source>
</reference>
<organism evidence="1">
    <name type="scientific">Arundo donax</name>
    <name type="common">Giant reed</name>
    <name type="synonym">Donax arundinaceus</name>
    <dbReference type="NCBI Taxonomy" id="35708"/>
    <lineage>
        <taxon>Eukaryota</taxon>
        <taxon>Viridiplantae</taxon>
        <taxon>Streptophyta</taxon>
        <taxon>Embryophyta</taxon>
        <taxon>Tracheophyta</taxon>
        <taxon>Spermatophyta</taxon>
        <taxon>Magnoliopsida</taxon>
        <taxon>Liliopsida</taxon>
        <taxon>Poales</taxon>
        <taxon>Poaceae</taxon>
        <taxon>PACMAD clade</taxon>
        <taxon>Arundinoideae</taxon>
        <taxon>Arundineae</taxon>
        <taxon>Arundo</taxon>
    </lineage>
</organism>
<accession>A0A0A9AGA1</accession>
<sequence length="59" mass="6627">MLLRSCSFSKVLERDENIQMMKVASSIATGNTRNNLVFPEKSLIFPRFSTSSRASEATK</sequence>
<reference evidence="1" key="2">
    <citation type="journal article" date="2015" name="Data Brief">
        <title>Shoot transcriptome of the giant reed, Arundo donax.</title>
        <authorList>
            <person name="Barrero R.A."/>
            <person name="Guerrero F.D."/>
            <person name="Moolhuijzen P."/>
            <person name="Goolsby J.A."/>
            <person name="Tidwell J."/>
            <person name="Bellgard S.E."/>
            <person name="Bellgard M.I."/>
        </authorList>
    </citation>
    <scope>NUCLEOTIDE SEQUENCE</scope>
    <source>
        <tissue evidence="1">Shoot tissue taken approximately 20 cm above the soil surface</tissue>
    </source>
</reference>
<name>A0A0A9AGA1_ARUDO</name>
<dbReference type="EMBL" id="GBRH01247191">
    <property type="protein sequence ID" value="JAD50704.1"/>
    <property type="molecule type" value="Transcribed_RNA"/>
</dbReference>
<evidence type="ECO:0000313" key="1">
    <source>
        <dbReference type="EMBL" id="JAD50704.1"/>
    </source>
</evidence>